<feature type="transmembrane region" description="Helical" evidence="10">
    <location>
        <begin position="67"/>
        <end position="87"/>
    </location>
</feature>
<dbReference type="GO" id="GO:0043190">
    <property type="term" value="C:ATP-binding cassette (ABC) transporter complex"/>
    <property type="evidence" value="ECO:0007669"/>
    <property type="project" value="InterPro"/>
</dbReference>
<keyword evidence="8 10" id="KW-1133">Transmembrane helix</keyword>
<dbReference type="CDD" id="cd06261">
    <property type="entry name" value="TM_PBP2"/>
    <property type="match status" value="1"/>
</dbReference>
<dbReference type="GO" id="GO:0022857">
    <property type="term" value="F:transmembrane transporter activity"/>
    <property type="evidence" value="ECO:0007669"/>
    <property type="project" value="InterPro"/>
</dbReference>
<keyword evidence="7" id="KW-0029">Amino-acid transport</keyword>
<dbReference type="SUPFAM" id="SSF161098">
    <property type="entry name" value="MetI-like"/>
    <property type="match status" value="1"/>
</dbReference>
<gene>
    <name evidence="12" type="ORF">FXF49_00735</name>
</gene>
<dbReference type="InterPro" id="IPR035906">
    <property type="entry name" value="MetI-like_sf"/>
</dbReference>
<evidence type="ECO:0000256" key="10">
    <source>
        <dbReference type="RuleBase" id="RU363032"/>
    </source>
</evidence>
<name>A0A5D0MW94_FLESI</name>
<dbReference type="InterPro" id="IPR010065">
    <property type="entry name" value="AA_ABC_transptr_permease_3TM"/>
</dbReference>
<dbReference type="PANTHER" id="PTHR30614:SF20">
    <property type="entry name" value="GLUTAMINE TRANSPORT SYSTEM PERMEASE PROTEIN GLNP"/>
    <property type="match status" value="1"/>
</dbReference>
<organism evidence="12 13">
    <name type="scientific">Flexistipes sinusarabici</name>
    <dbReference type="NCBI Taxonomy" id="2352"/>
    <lineage>
        <taxon>Bacteria</taxon>
        <taxon>Pseudomonadati</taxon>
        <taxon>Deferribacterota</taxon>
        <taxon>Deferribacteres</taxon>
        <taxon>Deferribacterales</taxon>
        <taxon>Flexistipitaceae</taxon>
        <taxon>Flexistipes</taxon>
    </lineage>
</organism>
<evidence type="ECO:0000256" key="7">
    <source>
        <dbReference type="ARBA" id="ARBA00022970"/>
    </source>
</evidence>
<dbReference type="EMBL" id="VSIV01000020">
    <property type="protein sequence ID" value="TYB36454.1"/>
    <property type="molecule type" value="Genomic_DNA"/>
</dbReference>
<evidence type="ECO:0000256" key="5">
    <source>
        <dbReference type="ARBA" id="ARBA00022475"/>
    </source>
</evidence>
<feature type="domain" description="ABC transmembrane type-1" evidence="11">
    <location>
        <begin position="61"/>
        <end position="248"/>
    </location>
</feature>
<dbReference type="Pfam" id="PF00528">
    <property type="entry name" value="BPD_transp_1"/>
    <property type="match status" value="1"/>
</dbReference>
<dbReference type="AlphaFoldDB" id="A0A5D0MW94"/>
<dbReference type="GO" id="GO:0006865">
    <property type="term" value="P:amino acid transport"/>
    <property type="evidence" value="ECO:0007669"/>
    <property type="project" value="UniProtKB-KW"/>
</dbReference>
<evidence type="ECO:0000256" key="9">
    <source>
        <dbReference type="ARBA" id="ARBA00023136"/>
    </source>
</evidence>
<comment type="subcellular location">
    <subcellularLocation>
        <location evidence="2">Cell inner membrane</location>
        <topology evidence="2">Multi-pass membrane protein</topology>
    </subcellularLocation>
    <subcellularLocation>
        <location evidence="10">Cell membrane</location>
        <topology evidence="10">Multi-pass membrane protein</topology>
    </subcellularLocation>
</comment>
<dbReference type="Proteomes" id="UP000323337">
    <property type="component" value="Unassembled WGS sequence"/>
</dbReference>
<accession>A0A5D0MW94</accession>
<evidence type="ECO:0000313" key="13">
    <source>
        <dbReference type="Proteomes" id="UP000323337"/>
    </source>
</evidence>
<dbReference type="PANTHER" id="PTHR30614">
    <property type="entry name" value="MEMBRANE COMPONENT OF AMINO ACID ABC TRANSPORTER"/>
    <property type="match status" value="1"/>
</dbReference>
<proteinExistence type="inferred from homology"/>
<evidence type="ECO:0000256" key="2">
    <source>
        <dbReference type="ARBA" id="ARBA00004429"/>
    </source>
</evidence>
<dbReference type="NCBIfam" id="TIGR01726">
    <property type="entry name" value="HEQRo_perm_3TM"/>
    <property type="match status" value="1"/>
</dbReference>
<evidence type="ECO:0000256" key="8">
    <source>
        <dbReference type="ARBA" id="ARBA00022989"/>
    </source>
</evidence>
<evidence type="ECO:0000256" key="6">
    <source>
        <dbReference type="ARBA" id="ARBA00022692"/>
    </source>
</evidence>
<feature type="transmembrane region" description="Helical" evidence="10">
    <location>
        <begin position="7"/>
        <end position="27"/>
    </location>
</feature>
<evidence type="ECO:0000259" key="11">
    <source>
        <dbReference type="PROSITE" id="PS50928"/>
    </source>
</evidence>
<evidence type="ECO:0000256" key="4">
    <source>
        <dbReference type="ARBA" id="ARBA00022448"/>
    </source>
</evidence>
<comment type="similarity">
    <text evidence="3">Belongs to the binding-protein-dependent transport system permease family. HisMQ subfamily.</text>
</comment>
<dbReference type="PROSITE" id="PS50928">
    <property type="entry name" value="ABC_TM1"/>
    <property type="match status" value="1"/>
</dbReference>
<keyword evidence="4 10" id="KW-0813">Transport</keyword>
<sequence>MFYKYKLIDILKYAVFLILIVLTVIFLSQRIGYNWQFYRIKEFLYNYENGRLVFGPLIKGLGITLKISSVSLVLAILLGFFTAILRMTESFSGNFIARGYILIIRNTPLIIQLFFVYFVIAPPFGINAFYSGVIALSLFEGAYISEIIRGSILSVGKEQFESSMSLGMNFYQRMRYIILPQALRLAAPPLASQMIALVKDSALVSTISIYDMTMQAQRLVSETYLVFEIWFTVAGIYLLINLMLSMLVKFVNMKVYE</sequence>
<keyword evidence="6 10" id="KW-0812">Transmembrane</keyword>
<protein>
    <submittedName>
        <fullName evidence="12">Amino acid ABC transporter permease</fullName>
    </submittedName>
</protein>
<keyword evidence="9 10" id="KW-0472">Membrane</keyword>
<evidence type="ECO:0000256" key="3">
    <source>
        <dbReference type="ARBA" id="ARBA00010072"/>
    </source>
</evidence>
<feature type="transmembrane region" description="Helical" evidence="10">
    <location>
        <begin position="224"/>
        <end position="248"/>
    </location>
</feature>
<keyword evidence="5" id="KW-1003">Cell membrane</keyword>
<evidence type="ECO:0000313" key="12">
    <source>
        <dbReference type="EMBL" id="TYB36454.1"/>
    </source>
</evidence>
<dbReference type="Gene3D" id="1.10.3720.10">
    <property type="entry name" value="MetI-like"/>
    <property type="match status" value="1"/>
</dbReference>
<reference evidence="12 13" key="1">
    <citation type="submission" date="2019-08" db="EMBL/GenBank/DDBJ databases">
        <title>Genomic characterization of a novel candidate phylum (ARYD3) from a high temperature, high salinity tertiary oil reservoir in north central Oklahoma, USA.</title>
        <authorList>
            <person name="Youssef N.H."/>
            <person name="Yadav A."/>
            <person name="Elshahed M.S."/>
        </authorList>
    </citation>
    <scope>NUCLEOTIDE SEQUENCE [LARGE SCALE GENOMIC DNA]</scope>
    <source>
        <strain evidence="12">ARYD1</strain>
    </source>
</reference>
<comment type="function">
    <text evidence="1">Part of the binding-protein-dependent transport system for glutamine; probably responsible for the translocation of the substrate across the membrane.</text>
</comment>
<evidence type="ECO:0000256" key="1">
    <source>
        <dbReference type="ARBA" id="ARBA00003159"/>
    </source>
</evidence>
<dbReference type="InterPro" id="IPR000515">
    <property type="entry name" value="MetI-like"/>
</dbReference>
<dbReference type="InterPro" id="IPR043429">
    <property type="entry name" value="ArtM/GltK/GlnP/TcyL/YhdX-like"/>
</dbReference>
<comment type="caution">
    <text evidence="12">The sequence shown here is derived from an EMBL/GenBank/DDBJ whole genome shotgun (WGS) entry which is preliminary data.</text>
</comment>